<feature type="transmembrane region" description="Helical" evidence="2">
    <location>
        <begin position="129"/>
        <end position="152"/>
    </location>
</feature>
<keyword evidence="1" id="KW-0443">Lipid metabolism</keyword>
<dbReference type="Proteomes" id="UP001294570">
    <property type="component" value="Unassembled WGS sequence"/>
</dbReference>
<comment type="caution">
    <text evidence="4">The sequence shown here is derived from an EMBL/GenBank/DDBJ whole genome shotgun (WGS) entry which is preliminary data.</text>
</comment>
<evidence type="ECO:0000259" key="3">
    <source>
        <dbReference type="Pfam" id="PF04608"/>
    </source>
</evidence>
<keyword evidence="1 2" id="KW-0472">Membrane</keyword>
<comment type="catalytic activity">
    <reaction evidence="1">
        <text>a 1,2-diacyl-sn-glycero-3-phospho-(1'-sn-glycero-3'-phosphate) + H2O = a 1,2-diacyl-sn-glycero-3-phospho-(1'-sn-glycerol) + phosphate</text>
        <dbReference type="Rhea" id="RHEA:33751"/>
        <dbReference type="ChEBI" id="CHEBI:15377"/>
        <dbReference type="ChEBI" id="CHEBI:43474"/>
        <dbReference type="ChEBI" id="CHEBI:60110"/>
        <dbReference type="ChEBI" id="CHEBI:64716"/>
        <dbReference type="EC" id="3.1.3.27"/>
    </reaction>
</comment>
<dbReference type="InterPro" id="IPR007686">
    <property type="entry name" value="YutG/PgpA"/>
</dbReference>
<dbReference type="Pfam" id="PF04608">
    <property type="entry name" value="PgpA"/>
    <property type="match status" value="1"/>
</dbReference>
<keyword evidence="1" id="KW-0595">Phospholipid degradation</keyword>
<keyword evidence="1" id="KW-0442">Lipid degradation</keyword>
<comment type="cofactor">
    <cofactor evidence="1">
        <name>Mg(2+)</name>
        <dbReference type="ChEBI" id="CHEBI:18420"/>
    </cofactor>
</comment>
<evidence type="ECO:0000256" key="1">
    <source>
        <dbReference type="PIRNR" id="PIRNR006162"/>
    </source>
</evidence>
<dbReference type="EC" id="3.1.3.27" evidence="1"/>
<dbReference type="SUPFAM" id="SSF101307">
    <property type="entry name" value="YutG-like"/>
    <property type="match status" value="1"/>
</dbReference>
<feature type="transmembrane region" description="Helical" evidence="2">
    <location>
        <begin position="47"/>
        <end position="65"/>
    </location>
</feature>
<evidence type="ECO:0000313" key="4">
    <source>
        <dbReference type="EMBL" id="MDY7218122.1"/>
    </source>
</evidence>
<comment type="pathway">
    <text evidence="1">Phospholipid metabolism; phosphatidylglycerol biosynthesis; phosphatidylglycerol from CDP-diacylglycerol: step 2/2.</text>
</comment>
<keyword evidence="1" id="KW-1003">Cell membrane</keyword>
<organism evidence="4 5">
    <name type="scientific">Denitrificimonas halotolerans</name>
    <dbReference type="NCBI Taxonomy" id="3098930"/>
    <lineage>
        <taxon>Bacteria</taxon>
        <taxon>Pseudomonadati</taxon>
        <taxon>Pseudomonadota</taxon>
        <taxon>Gammaproteobacteria</taxon>
        <taxon>Pseudomonadales</taxon>
        <taxon>Pseudomonadaceae</taxon>
        <taxon>Denitrificimonas</taxon>
    </lineage>
</organism>
<feature type="transmembrane region" description="Helical" evidence="2">
    <location>
        <begin position="86"/>
        <end position="109"/>
    </location>
</feature>
<name>A0ABU5GMG6_9GAMM</name>
<keyword evidence="5" id="KW-1185">Reference proteome</keyword>
<keyword evidence="1" id="KW-0460">Magnesium</keyword>
<dbReference type="InterPro" id="IPR036681">
    <property type="entry name" value="PgpA-like_sf"/>
</dbReference>
<comment type="subcellular location">
    <subcellularLocation>
        <location evidence="1">Cell inner membrane</location>
        <topology evidence="1">Multi-pass membrane protein</topology>
    </subcellularLocation>
</comment>
<keyword evidence="1" id="KW-1208">Phospholipid metabolism</keyword>
<protein>
    <recommendedName>
        <fullName evidence="1">Phosphatidylglycerophosphatase A</fullName>
        <ecNumber evidence="1">3.1.3.27</ecNumber>
    </recommendedName>
    <alternativeName>
        <fullName evidence="1">Phosphatidylglycerolphosphate phosphatase A</fullName>
    </alternativeName>
</protein>
<proteinExistence type="predicted"/>
<sequence length="163" mass="18060">MRTPQVWSNFWHFIAFGFGSGLAKKAPGTWGTLAGLAVLPLLYLLPLWAGITTIAFASLFGVWLCGRVAKDLGVHDHGGIVWDEMVGIWMTLILLPHTWIWWVLGFVLFRALDILKPWPISVLDRRLGGGLGIMLDDMLAGAIAATLLYILWQAELPFFNGLS</sequence>
<comment type="function">
    <text evidence="1">Lipid phosphatase which dephosphorylates phosphatidylglycerophosphate (PGP) to phosphatidylglycerol (PG).</text>
</comment>
<dbReference type="PIRSF" id="PIRSF006162">
    <property type="entry name" value="PgpA"/>
    <property type="match status" value="1"/>
</dbReference>
<keyword evidence="1" id="KW-0479">Metal-binding</keyword>
<dbReference type="CDD" id="cd06971">
    <property type="entry name" value="PgpA"/>
    <property type="match status" value="1"/>
</dbReference>
<keyword evidence="1" id="KW-0378">Hydrolase</keyword>
<gene>
    <name evidence="4" type="ORF">TOI97_00785</name>
</gene>
<dbReference type="PANTHER" id="PTHR36305:SF1">
    <property type="entry name" value="PHOSPHATIDYLGLYCEROPHOSPHATASE A"/>
    <property type="match status" value="1"/>
</dbReference>
<keyword evidence="1" id="KW-0997">Cell inner membrane</keyword>
<dbReference type="EMBL" id="JAXIVU010000001">
    <property type="protein sequence ID" value="MDY7218122.1"/>
    <property type="molecule type" value="Genomic_DNA"/>
</dbReference>
<dbReference type="InterPro" id="IPR026037">
    <property type="entry name" value="PgpA"/>
</dbReference>
<accession>A0ABU5GMG6</accession>
<dbReference type="RefSeq" id="WP_321552224.1">
    <property type="nucleotide sequence ID" value="NZ_JAXIVU010000001.1"/>
</dbReference>
<dbReference type="PANTHER" id="PTHR36305">
    <property type="entry name" value="PHOSPHATIDYLGLYCEROPHOSPHATASE A"/>
    <property type="match status" value="1"/>
</dbReference>
<keyword evidence="2" id="KW-1133">Transmembrane helix</keyword>
<feature type="domain" description="YutG/PgpA" evidence="3">
    <location>
        <begin position="14"/>
        <end position="151"/>
    </location>
</feature>
<keyword evidence="1 2" id="KW-0812">Transmembrane</keyword>
<evidence type="ECO:0000313" key="5">
    <source>
        <dbReference type="Proteomes" id="UP001294570"/>
    </source>
</evidence>
<evidence type="ECO:0000256" key="2">
    <source>
        <dbReference type="SAM" id="Phobius"/>
    </source>
</evidence>
<reference evidence="4 5" key="1">
    <citation type="submission" date="2023-12" db="EMBL/GenBank/DDBJ databases">
        <title>Denitrificimonas halotolerans sp. nov.,a novel species isolated from landfill leachate.</title>
        <authorList>
            <person name="Wang S."/>
        </authorList>
    </citation>
    <scope>NUCLEOTIDE SEQUENCE [LARGE SCALE GENOMIC DNA]</scope>
    <source>
        <strain evidence="4 5">JX-1</strain>
    </source>
</reference>